<reference evidence="3 4" key="1">
    <citation type="submission" date="2019-08" db="EMBL/GenBank/DDBJ databases">
        <title>In-depth cultivation of the pig gut microbiome towards novel bacterial diversity and tailored functional studies.</title>
        <authorList>
            <person name="Wylensek D."/>
            <person name="Hitch T.C.A."/>
            <person name="Clavel T."/>
        </authorList>
    </citation>
    <scope>NUCLEOTIDE SEQUENCE [LARGE SCALE GENOMIC DNA]</scope>
    <source>
        <strain evidence="3 4">SM-530-WT-4B</strain>
    </source>
</reference>
<name>A0A6L5YDQ8_9BACT</name>
<feature type="domain" description="DUF112" evidence="2">
    <location>
        <begin position="20"/>
        <end position="439"/>
    </location>
</feature>
<comment type="caution">
    <text evidence="3">The sequence shown here is derived from an EMBL/GenBank/DDBJ whole genome shotgun (WGS) entry which is preliminary data.</text>
</comment>
<keyword evidence="1" id="KW-0812">Transmembrane</keyword>
<proteinExistence type="predicted"/>
<accession>A0A6L5YDQ8</accession>
<dbReference type="PANTHER" id="PTHR35342:SF5">
    <property type="entry name" value="TRICARBOXYLIC TRANSPORT PROTEIN"/>
    <property type="match status" value="1"/>
</dbReference>
<gene>
    <name evidence="3" type="ORF">FYJ74_10435</name>
</gene>
<feature type="transmembrane region" description="Helical" evidence="1">
    <location>
        <begin position="471"/>
        <end position="492"/>
    </location>
</feature>
<feature type="transmembrane region" description="Helical" evidence="1">
    <location>
        <begin position="167"/>
        <end position="188"/>
    </location>
</feature>
<feature type="transmembrane region" description="Helical" evidence="1">
    <location>
        <begin position="141"/>
        <end position="160"/>
    </location>
</feature>
<feature type="transmembrane region" description="Helical" evidence="1">
    <location>
        <begin position="42"/>
        <end position="65"/>
    </location>
</feature>
<feature type="transmembrane region" description="Helical" evidence="1">
    <location>
        <begin position="322"/>
        <end position="343"/>
    </location>
</feature>
<feature type="transmembrane region" description="Helical" evidence="1">
    <location>
        <begin position="384"/>
        <end position="403"/>
    </location>
</feature>
<evidence type="ECO:0000256" key="1">
    <source>
        <dbReference type="SAM" id="Phobius"/>
    </source>
</evidence>
<keyword evidence="4" id="KW-1185">Reference proteome</keyword>
<dbReference type="Pfam" id="PF01970">
    <property type="entry name" value="TctA"/>
    <property type="match status" value="1"/>
</dbReference>
<keyword evidence="1" id="KW-1133">Transmembrane helix</keyword>
<feature type="transmembrane region" description="Helical" evidence="1">
    <location>
        <begin position="259"/>
        <end position="283"/>
    </location>
</feature>
<feature type="transmembrane region" description="Helical" evidence="1">
    <location>
        <begin position="200"/>
        <end position="220"/>
    </location>
</feature>
<evidence type="ECO:0000259" key="2">
    <source>
        <dbReference type="Pfam" id="PF01970"/>
    </source>
</evidence>
<feature type="transmembrane region" description="Helical" evidence="1">
    <location>
        <begin position="106"/>
        <end position="129"/>
    </location>
</feature>
<feature type="transmembrane region" description="Helical" evidence="1">
    <location>
        <begin position="12"/>
        <end position="36"/>
    </location>
</feature>
<feature type="transmembrane region" description="Helical" evidence="1">
    <location>
        <begin position="355"/>
        <end position="378"/>
    </location>
</feature>
<keyword evidence="1" id="KW-0472">Membrane</keyword>
<evidence type="ECO:0000313" key="3">
    <source>
        <dbReference type="EMBL" id="MST56444.1"/>
    </source>
</evidence>
<organism evidence="3 4">
    <name type="scientific">Pyramidobacter porci</name>
    <dbReference type="NCBI Taxonomy" id="2605789"/>
    <lineage>
        <taxon>Bacteria</taxon>
        <taxon>Thermotogati</taxon>
        <taxon>Synergistota</taxon>
        <taxon>Synergistia</taxon>
        <taxon>Synergistales</taxon>
        <taxon>Dethiosulfovibrionaceae</taxon>
        <taxon>Pyramidobacter</taxon>
    </lineage>
</organism>
<dbReference type="PANTHER" id="PTHR35342">
    <property type="entry name" value="TRICARBOXYLIC TRANSPORT PROTEIN"/>
    <property type="match status" value="1"/>
</dbReference>
<feature type="transmembrane region" description="Helical" evidence="1">
    <location>
        <begin position="410"/>
        <end position="427"/>
    </location>
</feature>
<dbReference type="RefSeq" id="WP_154529523.1">
    <property type="nucleotide sequence ID" value="NZ_VUNH01000012.1"/>
</dbReference>
<dbReference type="EMBL" id="VUNH01000012">
    <property type="protein sequence ID" value="MST56444.1"/>
    <property type="molecule type" value="Genomic_DNA"/>
</dbReference>
<protein>
    <recommendedName>
        <fullName evidence="2">DUF112 domain-containing protein</fullName>
    </recommendedName>
</protein>
<dbReference type="Proteomes" id="UP000473699">
    <property type="component" value="Unassembled WGS sequence"/>
</dbReference>
<dbReference type="AlphaFoldDB" id="A0A6L5YDQ8"/>
<evidence type="ECO:0000313" key="4">
    <source>
        <dbReference type="Proteomes" id="UP000473699"/>
    </source>
</evidence>
<sequence length="503" mass="52484">MELVKQVLGMTFEWGALTGLIVGTVGGIIIGALPGFSASMGVALLIPITYGMSPVAGLIMLTAVYTSAIYGGSITATLCHTPGTPASAATAIDGYKLTQQGRGMEAVGVCTVASMIGGVVGALALLFLSPPLGKFSLQFSALEYCMLAIFGVTIIASLAGESLYKGLFSGILGLFLGTVGLDAITGTPRFTFGSIQLEDGIQFVPALIGMFSISQVMIIADDVFKGKHTIVDEKSMTGRILPPWNEFKELVPTIARSSIIGTIIGIIPAAGAGVSSWVCYSLGKKFSKHPEKFGSGSFEGVASSEAGNNAATGGALVPLITLALPGSAVAAILLGGMLMHGLVPGASMFTEKAPVTYTIIFGYLLSNILMGLIGLAIAKYVARVSTVPMGVLGPLVVALSAIGTYAIRNNMFDVFVMLAFGLLGYLLRRTGFATAPLVLGMVLGEIVESNWRRALIMSRGNMFKYFLSRPISLALLVLIALSMFTPVLMNYVNKKSRVQEKSA</sequence>
<dbReference type="InterPro" id="IPR002823">
    <property type="entry name" value="DUF112_TM"/>
</dbReference>